<dbReference type="EMBL" id="HF680312">
    <property type="protein sequence ID" value="CCU71925.1"/>
    <property type="molecule type" value="Genomic_DNA"/>
</dbReference>
<dbReference type="Pfam" id="PF08818">
    <property type="entry name" value="DUF1801"/>
    <property type="match status" value="1"/>
</dbReference>
<gene>
    <name evidence="2" type="ORF">TOL_1500</name>
</gene>
<dbReference type="SUPFAM" id="SSF159888">
    <property type="entry name" value="YdhG-like"/>
    <property type="match status" value="1"/>
</dbReference>
<protein>
    <recommendedName>
        <fullName evidence="1">YdhG-like domain-containing protein</fullName>
    </recommendedName>
</protein>
<dbReference type="GeneID" id="79176386"/>
<accession>M5DPR8</accession>
<evidence type="ECO:0000259" key="1">
    <source>
        <dbReference type="Pfam" id="PF08818"/>
    </source>
</evidence>
<dbReference type="eggNOG" id="COG5649">
    <property type="taxonomic scope" value="Bacteria"/>
</dbReference>
<dbReference type="Gene3D" id="3.90.1150.200">
    <property type="match status" value="1"/>
</dbReference>
<dbReference type="HOGENOM" id="CLU_145423_0_0_6"/>
<organism evidence="2 3">
    <name type="scientific">Thalassolituus oleivorans MIL-1</name>
    <dbReference type="NCBI Taxonomy" id="1298593"/>
    <lineage>
        <taxon>Bacteria</taxon>
        <taxon>Pseudomonadati</taxon>
        <taxon>Pseudomonadota</taxon>
        <taxon>Gammaproteobacteria</taxon>
        <taxon>Oceanospirillales</taxon>
        <taxon>Oceanospirillaceae</taxon>
        <taxon>Thalassolituus</taxon>
    </lineage>
</organism>
<sequence>MDFSTSDKVNDFLSDIQSISSEQFDMVIAIRDIFLKANEELVEGIKYDGLVFNVSNILVGGIYTYKEHISIEFSNGANFIDTDSVLEGSGKKRRHLKIYESDDISQKNIAYFVNQAVNN</sequence>
<feature type="domain" description="YdhG-like" evidence="1">
    <location>
        <begin position="27"/>
        <end position="117"/>
    </location>
</feature>
<dbReference type="AlphaFoldDB" id="M5DPR8"/>
<dbReference type="RefSeq" id="WP_015486658.1">
    <property type="nucleotide sequence ID" value="NC_020888.1"/>
</dbReference>
<dbReference type="Proteomes" id="UP000011866">
    <property type="component" value="Chromosome"/>
</dbReference>
<proteinExistence type="predicted"/>
<dbReference type="PATRIC" id="fig|1298593.3.peg.1436"/>
<evidence type="ECO:0000313" key="3">
    <source>
        <dbReference type="Proteomes" id="UP000011866"/>
    </source>
</evidence>
<dbReference type="InterPro" id="IPR014922">
    <property type="entry name" value="YdhG-like"/>
</dbReference>
<name>M5DPR8_9GAMM</name>
<keyword evidence="3" id="KW-1185">Reference proteome</keyword>
<dbReference type="KEGG" id="tol:TOL_1500"/>
<evidence type="ECO:0000313" key="2">
    <source>
        <dbReference type="EMBL" id="CCU71925.1"/>
    </source>
</evidence>
<reference evidence="2 3" key="1">
    <citation type="journal article" date="2013" name="Genome Announc.">
        <title>Genome Sequence of Thalassolituus oleivorans MIL-1 (DSM 14913T).</title>
        <authorList>
            <person name="Golyshin P.N."/>
            <person name="Werner J."/>
            <person name="Chernikova T.N."/>
            <person name="Tran H."/>
            <person name="Ferrer M."/>
            <person name="Yakimov M.M."/>
            <person name="Teeling H."/>
            <person name="Golyshina O.V."/>
        </authorList>
    </citation>
    <scope>NUCLEOTIDE SEQUENCE [LARGE SCALE GENOMIC DNA]</scope>
    <source>
        <strain evidence="2 3">MIL-1</strain>
    </source>
</reference>